<feature type="domain" description="Schlafen group 3-like DNA/RNA helicase" evidence="1">
    <location>
        <begin position="264"/>
        <end position="608"/>
    </location>
</feature>
<name>A0A8T3V404_9EURY</name>
<evidence type="ECO:0000313" key="2">
    <source>
        <dbReference type="EMBL" id="MBE6501263.1"/>
    </source>
</evidence>
<reference evidence="2" key="1">
    <citation type="submission" date="2019-04" db="EMBL/GenBank/DDBJ databases">
        <title>Evolution of Biomass-Degrading Anaerobic Consortia Revealed by Metagenomics.</title>
        <authorList>
            <person name="Peng X."/>
        </authorList>
    </citation>
    <scope>NUCLEOTIDE SEQUENCE</scope>
    <source>
        <strain evidence="2">SIG18</strain>
    </source>
</reference>
<evidence type="ECO:0000259" key="1">
    <source>
        <dbReference type="Pfam" id="PF09848"/>
    </source>
</evidence>
<organism evidence="2 3">
    <name type="scientific">Methanobrevibacter thaueri</name>
    <dbReference type="NCBI Taxonomy" id="190975"/>
    <lineage>
        <taxon>Archaea</taxon>
        <taxon>Methanobacteriati</taxon>
        <taxon>Methanobacteriota</taxon>
        <taxon>Methanomada group</taxon>
        <taxon>Methanobacteria</taxon>
        <taxon>Methanobacteriales</taxon>
        <taxon>Methanobacteriaceae</taxon>
        <taxon>Methanobrevibacter</taxon>
    </lineage>
</organism>
<dbReference type="EMBL" id="SUTK01000006">
    <property type="protein sequence ID" value="MBE6501263.1"/>
    <property type="molecule type" value="Genomic_DNA"/>
</dbReference>
<dbReference type="RefSeq" id="WP_303738377.1">
    <property type="nucleotide sequence ID" value="NZ_SUTK01000006.1"/>
</dbReference>
<proteinExistence type="predicted"/>
<sequence length="630" mass="72674">MIVYEATKGEFCDSVLVGSITDEIEHMYLAKIGKSPESQIRSWRNSMVYMRNVLEDSEIPDDCGVAIEFTIPTTSKRIDFILTGLNQSKDDSVVIIELKQWDWAEKVEGKDGIVKTILGRGVHETTHPSYQAWSYASLIRNFNETVEEEEIGLYPCAFLHNYDFQDDDPLTDEIYKPYYDEAPLYGQKDILKLREFIKRYIRYGDDGSLLYRIDNGRIRPSKRLQDTLYSMLQGNDEFVMIDEQKVAYELAIEMARESYIDDKKRVLIVEGGPGTGKSVVAINLLVDIMQDDMNSCYVTKNTAPREVFYKKLKGGEFKVGWIKNIFKGSGTFIESNENDYDAIIVDEAHRLTEKTGFFKKGDNQIKEIMNAGKFTVFFIDKFQRVSIEDYGSISEIKRWASEFGAEVKQIRLASQFRCNGSDGYLSWISDVLELEETANYDGFNFDYDFRVVDSASKLRDLIFEKNKENNKSRLIAGYCWNWISEGKEDSDVHDIVIDDFSMSWNLGNSKTWAIDDDSINEVGCIHTSQGLEFDYVGVIIGEDMRFDGEHIVTDFNRRARTDRSMFGIKKLYQSDSKKALDLADEIIKNTYRTLMTRGMKGCYIYCEDMALQAYFIDKLDKIKVHDKDDL</sequence>
<dbReference type="SUPFAM" id="SSF52540">
    <property type="entry name" value="P-loop containing nucleoside triphosphate hydrolases"/>
    <property type="match status" value="1"/>
</dbReference>
<dbReference type="InterPro" id="IPR027417">
    <property type="entry name" value="P-loop_NTPase"/>
</dbReference>
<accession>A0A8T3V404</accession>
<dbReference type="InterPro" id="IPR018647">
    <property type="entry name" value="SLFN_3-like_DNA/RNA_helicase"/>
</dbReference>
<gene>
    <name evidence="2" type="ORF">E7Z79_02345</name>
</gene>
<dbReference type="Proteomes" id="UP000783037">
    <property type="component" value="Unassembled WGS sequence"/>
</dbReference>
<dbReference type="AlphaFoldDB" id="A0A8T3V404"/>
<dbReference type="Pfam" id="PF09848">
    <property type="entry name" value="SLFN-g3_helicase"/>
    <property type="match status" value="1"/>
</dbReference>
<comment type="caution">
    <text evidence="2">The sequence shown here is derived from an EMBL/GenBank/DDBJ whole genome shotgun (WGS) entry which is preliminary data.</text>
</comment>
<protein>
    <submittedName>
        <fullName evidence="2">DUF2075 domain-containing protein</fullName>
    </submittedName>
</protein>
<evidence type="ECO:0000313" key="3">
    <source>
        <dbReference type="Proteomes" id="UP000783037"/>
    </source>
</evidence>
<dbReference type="Gene3D" id="3.40.50.300">
    <property type="entry name" value="P-loop containing nucleotide triphosphate hydrolases"/>
    <property type="match status" value="1"/>
</dbReference>